<dbReference type="PANTHER" id="PTHR11060:SF0">
    <property type="entry name" value="PROTEIN MEMO1"/>
    <property type="match status" value="1"/>
</dbReference>
<evidence type="ECO:0000313" key="3">
    <source>
        <dbReference type="EMBL" id="ACL64699.1"/>
    </source>
</evidence>
<gene>
    <name evidence="3" type="ordered locus">A2cp1_1355</name>
</gene>
<organism evidence="3 4">
    <name type="scientific">Anaeromyxobacter dehalogenans (strain ATCC BAA-258 / DSM 21875 / 2CP-1)</name>
    <dbReference type="NCBI Taxonomy" id="455488"/>
    <lineage>
        <taxon>Bacteria</taxon>
        <taxon>Pseudomonadati</taxon>
        <taxon>Myxococcota</taxon>
        <taxon>Myxococcia</taxon>
        <taxon>Myxococcales</taxon>
        <taxon>Cystobacterineae</taxon>
        <taxon>Anaeromyxobacteraceae</taxon>
        <taxon>Anaeromyxobacter</taxon>
    </lineage>
</organism>
<dbReference type="NCBIfam" id="TIGR04336">
    <property type="entry name" value="AmmeMemoSam_B"/>
    <property type="match status" value="1"/>
</dbReference>
<dbReference type="HOGENOM" id="CLU_038085_2_0_7"/>
<evidence type="ECO:0000256" key="2">
    <source>
        <dbReference type="HAMAP-Rule" id="MF_00055"/>
    </source>
</evidence>
<protein>
    <recommendedName>
        <fullName evidence="2">MEMO1 family protein A2cp1_1355</fullName>
    </recommendedName>
</protein>
<dbReference type="KEGG" id="acp:A2cp1_1355"/>
<dbReference type="RefSeq" id="WP_012632670.1">
    <property type="nucleotide sequence ID" value="NC_011891.1"/>
</dbReference>
<name>B8JGM8_ANAD2</name>
<dbReference type="SUPFAM" id="SSF53213">
    <property type="entry name" value="LigB-like"/>
    <property type="match status" value="1"/>
</dbReference>
<keyword evidence="4" id="KW-1185">Reference proteome</keyword>
<dbReference type="Pfam" id="PF01875">
    <property type="entry name" value="Memo"/>
    <property type="match status" value="1"/>
</dbReference>
<evidence type="ECO:0000256" key="1">
    <source>
        <dbReference type="ARBA" id="ARBA00006315"/>
    </source>
</evidence>
<dbReference type="Proteomes" id="UP000007089">
    <property type="component" value="Chromosome"/>
</dbReference>
<dbReference type="EMBL" id="CP001359">
    <property type="protein sequence ID" value="ACL64699.1"/>
    <property type="molecule type" value="Genomic_DNA"/>
</dbReference>
<dbReference type="AlphaFoldDB" id="B8JGM8"/>
<comment type="similarity">
    <text evidence="1 2">Belongs to the MEMO1 family.</text>
</comment>
<dbReference type="CDD" id="cd07361">
    <property type="entry name" value="MEMO_like"/>
    <property type="match status" value="1"/>
</dbReference>
<dbReference type="Gene3D" id="3.40.830.10">
    <property type="entry name" value="LigB-like"/>
    <property type="match status" value="1"/>
</dbReference>
<accession>B8JGM8</accession>
<sequence>MVREPAVAGAFYDARAATLAAEVDGWLSAGAAPAPALAVMVPHAGYVYSGAVAGATFARVALPARVIVLGPNHTGLGHAGAALWPAGAWRTPLGSVPVDPELTAALAAAPGVAADRLAHLREHSLEVEVPFLQRARPDVALAALCLGPLSFAACEALGTAVGAAARAAGALVVASSDMSHYLPAAEARRRDLRALDRLLALDAEGLYDVVRREGITMCGIVPATVMLVAARALGATGAELVRYAHSGEVSGDDDAVVGYAGVVVR</sequence>
<dbReference type="HAMAP" id="MF_00055">
    <property type="entry name" value="MEMO1"/>
    <property type="match status" value="1"/>
</dbReference>
<proteinExistence type="inferred from homology"/>
<dbReference type="InterPro" id="IPR002737">
    <property type="entry name" value="MEMO1_fam"/>
</dbReference>
<evidence type="ECO:0000313" key="4">
    <source>
        <dbReference type="Proteomes" id="UP000007089"/>
    </source>
</evidence>
<reference evidence="3" key="1">
    <citation type="submission" date="2009-01" db="EMBL/GenBank/DDBJ databases">
        <title>Complete sequence of Anaeromyxobacter dehalogenans 2CP-1.</title>
        <authorList>
            <consortium name="US DOE Joint Genome Institute"/>
            <person name="Lucas S."/>
            <person name="Copeland A."/>
            <person name="Lapidus A."/>
            <person name="Glavina del Rio T."/>
            <person name="Dalin E."/>
            <person name="Tice H."/>
            <person name="Bruce D."/>
            <person name="Goodwin L."/>
            <person name="Pitluck S."/>
            <person name="Saunders E."/>
            <person name="Brettin T."/>
            <person name="Detter J.C."/>
            <person name="Han C."/>
            <person name="Larimer F."/>
            <person name="Land M."/>
            <person name="Hauser L."/>
            <person name="Kyrpides N."/>
            <person name="Ovchinnikova G."/>
            <person name="Beliaev A.S."/>
            <person name="Richardson P."/>
        </authorList>
    </citation>
    <scope>NUCLEOTIDE SEQUENCE</scope>
    <source>
        <strain evidence="3">2CP-1</strain>
    </source>
</reference>
<dbReference type="PANTHER" id="PTHR11060">
    <property type="entry name" value="PROTEIN MEMO1"/>
    <property type="match status" value="1"/>
</dbReference>